<proteinExistence type="predicted"/>
<evidence type="ECO:0000313" key="3">
    <source>
        <dbReference type="Proteomes" id="UP000319804"/>
    </source>
</evidence>
<gene>
    <name evidence="2" type="ORF">FHX68_0982</name>
</gene>
<protein>
    <recommendedName>
        <fullName evidence="4">Histidinol dehydrogenase</fullName>
    </recommendedName>
</protein>
<keyword evidence="1" id="KW-0472">Membrane</keyword>
<name>A0A4Y3UNQ1_9MICO</name>
<dbReference type="RefSeq" id="WP_141380386.1">
    <property type="nucleotide sequence ID" value="NZ_BJNA01000021.1"/>
</dbReference>
<organism evidence="2 3">
    <name type="scientific">Microbacterium lacticum</name>
    <dbReference type="NCBI Taxonomy" id="33885"/>
    <lineage>
        <taxon>Bacteria</taxon>
        <taxon>Bacillati</taxon>
        <taxon>Actinomycetota</taxon>
        <taxon>Actinomycetes</taxon>
        <taxon>Micrococcales</taxon>
        <taxon>Microbacteriaceae</taxon>
        <taxon>Microbacterium</taxon>
    </lineage>
</organism>
<dbReference type="Proteomes" id="UP000319804">
    <property type="component" value="Unassembled WGS sequence"/>
</dbReference>
<sequence>MGFSWARVGTWIVAGVIGIVYGVAGTIGQAAMWGPVPLGLVIAVIGVGALMLAVRTLTDDRWAALACGLGVMLATLVFSGRGPGGSIVVPAPADGQFSTGVVWTIAVPLLAAIIVGWPSRSGRRDTPAPPSA</sequence>
<evidence type="ECO:0000313" key="2">
    <source>
        <dbReference type="EMBL" id="TQN00858.1"/>
    </source>
</evidence>
<evidence type="ECO:0000256" key="1">
    <source>
        <dbReference type="SAM" id="Phobius"/>
    </source>
</evidence>
<dbReference type="OrthoDB" id="5082752at2"/>
<comment type="caution">
    <text evidence="2">The sequence shown here is derived from an EMBL/GenBank/DDBJ whole genome shotgun (WGS) entry which is preliminary data.</text>
</comment>
<feature type="transmembrane region" description="Helical" evidence="1">
    <location>
        <begin position="62"/>
        <end position="80"/>
    </location>
</feature>
<reference evidence="2 3" key="1">
    <citation type="submission" date="2019-06" db="EMBL/GenBank/DDBJ databases">
        <title>Sequencing the genomes of 1000 actinobacteria strains.</title>
        <authorList>
            <person name="Klenk H.-P."/>
        </authorList>
    </citation>
    <scope>NUCLEOTIDE SEQUENCE [LARGE SCALE GENOMIC DNA]</scope>
    <source>
        <strain evidence="2 3">DSM 20427</strain>
    </source>
</reference>
<dbReference type="EMBL" id="VFPS01000001">
    <property type="protein sequence ID" value="TQN00858.1"/>
    <property type="molecule type" value="Genomic_DNA"/>
</dbReference>
<evidence type="ECO:0008006" key="4">
    <source>
        <dbReference type="Google" id="ProtNLM"/>
    </source>
</evidence>
<feature type="transmembrane region" description="Helical" evidence="1">
    <location>
        <begin position="38"/>
        <end position="55"/>
    </location>
</feature>
<keyword evidence="3" id="KW-1185">Reference proteome</keyword>
<feature type="transmembrane region" description="Helical" evidence="1">
    <location>
        <begin position="100"/>
        <end position="117"/>
    </location>
</feature>
<keyword evidence="1" id="KW-1133">Transmembrane helix</keyword>
<keyword evidence="1" id="KW-0812">Transmembrane</keyword>
<dbReference type="AlphaFoldDB" id="A0A4Y3UNQ1"/>
<accession>A0A4Y3UNQ1</accession>
<feature type="transmembrane region" description="Helical" evidence="1">
    <location>
        <begin position="12"/>
        <end position="32"/>
    </location>
</feature>